<reference evidence="1 2" key="2">
    <citation type="submission" date="2018-11" db="EMBL/GenBank/DDBJ databases">
        <authorList>
            <consortium name="Pathogen Informatics"/>
        </authorList>
    </citation>
    <scope>NUCLEOTIDE SEQUENCE [LARGE SCALE GENOMIC DNA]</scope>
</reference>
<accession>A0A0N4YMQ9</accession>
<evidence type="ECO:0000313" key="2">
    <source>
        <dbReference type="Proteomes" id="UP000271162"/>
    </source>
</evidence>
<dbReference type="EMBL" id="UYSL01023452">
    <property type="protein sequence ID" value="VDL82204.1"/>
    <property type="molecule type" value="Genomic_DNA"/>
</dbReference>
<evidence type="ECO:0000313" key="3">
    <source>
        <dbReference type="WBParaSite" id="NBR_0001847801-mRNA-1"/>
    </source>
</evidence>
<name>A0A0N4YMQ9_NIPBR</name>
<gene>
    <name evidence="1" type="ORF">NBR_LOCUS18479</name>
</gene>
<sequence length="70" mass="7983">MEEKRGMVEVVAILSRESEISARKTLEALWIAVRNPTINRKEERVEVTQELAAFADLCGLDPKDSRPETR</sequence>
<keyword evidence="2" id="KW-1185">Reference proteome</keyword>
<organism evidence="3">
    <name type="scientific">Nippostrongylus brasiliensis</name>
    <name type="common">Rat hookworm</name>
    <dbReference type="NCBI Taxonomy" id="27835"/>
    <lineage>
        <taxon>Eukaryota</taxon>
        <taxon>Metazoa</taxon>
        <taxon>Ecdysozoa</taxon>
        <taxon>Nematoda</taxon>
        <taxon>Chromadorea</taxon>
        <taxon>Rhabditida</taxon>
        <taxon>Rhabditina</taxon>
        <taxon>Rhabditomorpha</taxon>
        <taxon>Strongyloidea</taxon>
        <taxon>Heligmosomidae</taxon>
        <taxon>Nippostrongylus</taxon>
    </lineage>
</organism>
<evidence type="ECO:0000313" key="1">
    <source>
        <dbReference type="EMBL" id="VDL82204.1"/>
    </source>
</evidence>
<dbReference type="Proteomes" id="UP000271162">
    <property type="component" value="Unassembled WGS sequence"/>
</dbReference>
<protein>
    <submittedName>
        <fullName evidence="3">DUF2767 domain-containing protein</fullName>
    </submittedName>
</protein>
<dbReference type="WBParaSite" id="NBR_0001847801-mRNA-1">
    <property type="protein sequence ID" value="NBR_0001847801-mRNA-1"/>
    <property type="gene ID" value="NBR_0001847801"/>
</dbReference>
<dbReference type="AlphaFoldDB" id="A0A0N4YMQ9"/>
<reference evidence="3" key="1">
    <citation type="submission" date="2017-02" db="UniProtKB">
        <authorList>
            <consortium name="WormBaseParasite"/>
        </authorList>
    </citation>
    <scope>IDENTIFICATION</scope>
</reference>
<proteinExistence type="predicted"/>